<dbReference type="InterPro" id="IPR050097">
    <property type="entry name" value="Ferredoxin-NADP_redctase_2"/>
</dbReference>
<keyword evidence="2 7" id="KW-0285">Flavoprotein</keyword>
<dbReference type="RefSeq" id="WP_013381739.1">
    <property type="nucleotide sequence ID" value="NZ_CP029487.1"/>
</dbReference>
<dbReference type="GO" id="GO:0004791">
    <property type="term" value="F:thioredoxin-disulfide reductase (NADPH) activity"/>
    <property type="evidence" value="ECO:0007669"/>
    <property type="project" value="UniProtKB-UniRule"/>
</dbReference>
<keyword evidence="5" id="KW-1015">Disulfide bond</keyword>
<keyword evidence="3 7" id="KW-0274">FAD</keyword>
<dbReference type="Proteomes" id="UP000218387">
    <property type="component" value="Chromosome"/>
</dbReference>
<evidence type="ECO:0000313" key="11">
    <source>
        <dbReference type="Proteomes" id="UP000218387"/>
    </source>
</evidence>
<dbReference type="InterPro" id="IPR023753">
    <property type="entry name" value="FAD/NAD-binding_dom"/>
</dbReference>
<dbReference type="GeneID" id="68364415"/>
<evidence type="ECO:0000256" key="7">
    <source>
        <dbReference type="RuleBase" id="RU003880"/>
    </source>
</evidence>
<dbReference type="NCBIfam" id="TIGR01292">
    <property type="entry name" value="TRX_reduct"/>
    <property type="match status" value="1"/>
</dbReference>
<dbReference type="PRINTS" id="PR00469">
    <property type="entry name" value="PNDRDTASEII"/>
</dbReference>
<keyword evidence="8" id="KW-0521">NADP</keyword>
<dbReference type="InterPro" id="IPR036188">
    <property type="entry name" value="FAD/NAD-bd_sf"/>
</dbReference>
<evidence type="ECO:0000259" key="9">
    <source>
        <dbReference type="Pfam" id="PF07992"/>
    </source>
</evidence>
<dbReference type="GO" id="GO:0005737">
    <property type="term" value="C:cytoplasm"/>
    <property type="evidence" value="ECO:0007669"/>
    <property type="project" value="InterPro"/>
</dbReference>
<dbReference type="SUPFAM" id="SSF51905">
    <property type="entry name" value="FAD/NAD(P)-binding domain"/>
    <property type="match status" value="1"/>
</dbReference>
<comment type="subunit">
    <text evidence="7">Homodimer.</text>
</comment>
<dbReference type="AlphaFoldDB" id="A0A4P9CCD3"/>
<organism evidence="10 11">
    <name type="scientific">Eubacterium maltosivorans</name>
    <dbReference type="NCBI Taxonomy" id="2041044"/>
    <lineage>
        <taxon>Bacteria</taxon>
        <taxon>Bacillati</taxon>
        <taxon>Bacillota</taxon>
        <taxon>Clostridia</taxon>
        <taxon>Eubacteriales</taxon>
        <taxon>Eubacteriaceae</taxon>
        <taxon>Eubacterium</taxon>
    </lineage>
</organism>
<dbReference type="PROSITE" id="PS00573">
    <property type="entry name" value="PYRIDINE_REDOX_2"/>
    <property type="match status" value="1"/>
</dbReference>
<dbReference type="PRINTS" id="PR00368">
    <property type="entry name" value="FADPNR"/>
</dbReference>
<evidence type="ECO:0000256" key="3">
    <source>
        <dbReference type="ARBA" id="ARBA00022827"/>
    </source>
</evidence>
<dbReference type="EMBL" id="CP029487">
    <property type="protein sequence ID" value="QCT73380.1"/>
    <property type="molecule type" value="Genomic_DNA"/>
</dbReference>
<dbReference type="EC" id="1.8.1.9" evidence="7"/>
<protein>
    <recommendedName>
        <fullName evidence="7">Thioredoxin reductase</fullName>
        <ecNumber evidence="7">1.8.1.9</ecNumber>
    </recommendedName>
</protein>
<evidence type="ECO:0000256" key="8">
    <source>
        <dbReference type="RuleBase" id="RU003881"/>
    </source>
</evidence>
<evidence type="ECO:0000256" key="2">
    <source>
        <dbReference type="ARBA" id="ARBA00022630"/>
    </source>
</evidence>
<evidence type="ECO:0000313" key="10">
    <source>
        <dbReference type="EMBL" id="QCT73380.1"/>
    </source>
</evidence>
<evidence type="ECO:0000256" key="6">
    <source>
        <dbReference type="ARBA" id="ARBA00023284"/>
    </source>
</evidence>
<dbReference type="Pfam" id="PF07992">
    <property type="entry name" value="Pyr_redox_2"/>
    <property type="match status" value="1"/>
</dbReference>
<gene>
    <name evidence="10" type="primary">trxB</name>
    <name evidence="10" type="ORF">CPZ25_019340</name>
</gene>
<name>A0A4P9CCD3_EUBML</name>
<feature type="domain" description="FAD/NAD(P)-binding" evidence="9">
    <location>
        <begin position="3"/>
        <end position="290"/>
    </location>
</feature>
<dbReference type="InterPro" id="IPR008255">
    <property type="entry name" value="Pyr_nucl-diS_OxRdtase_2_AS"/>
</dbReference>
<evidence type="ECO:0000256" key="1">
    <source>
        <dbReference type="ARBA" id="ARBA00009333"/>
    </source>
</evidence>
<reference evidence="10 11" key="1">
    <citation type="submission" date="2018-05" db="EMBL/GenBank/DDBJ databases">
        <title>Genome comparison of Eubacterium sp.</title>
        <authorList>
            <person name="Feng Y."/>
            <person name="Sanchez-Andrea I."/>
            <person name="Stams A.J.M."/>
            <person name="De Vos W.M."/>
        </authorList>
    </citation>
    <scope>NUCLEOTIDE SEQUENCE [LARGE SCALE GENOMIC DNA]</scope>
    <source>
        <strain evidence="10 11">YI</strain>
    </source>
</reference>
<dbReference type="PANTHER" id="PTHR48105">
    <property type="entry name" value="THIOREDOXIN REDUCTASE 1-RELATED-RELATED"/>
    <property type="match status" value="1"/>
</dbReference>
<keyword evidence="4 7" id="KW-0560">Oxidoreductase</keyword>
<dbReference type="KEGG" id="emt:CPZ25_019340"/>
<sequence>MHYDIIIIGSGPAGLAAGLYAARGQMRTLILEKGGFGGQIATSWEVENYPGAPADTTGPSLTERMREQCVDFGVEFQTEEFKYFEKTGQTFEVTTSSTVYQTKAIIVATGAQPKLLGCPGELEFRGLGVSYCATCDANFFRNLEIAVVGGGDTAIEEAIYLTKFASKVTVIHRRDKLRAAKVLQERAMENEKIRFVWDSVVEEIKGDGLVQSIVVKNVKDGALTEIPVQGVFVYVGQIPHTQYFVGTLEKDARDYLITDEDMCTNIPGVFAAGDVRRKSLRQVVTAAGDGAIAAVSAIKYIEDYSEVAES</sequence>
<dbReference type="GO" id="GO:0019430">
    <property type="term" value="P:removal of superoxide radicals"/>
    <property type="evidence" value="ECO:0007669"/>
    <property type="project" value="UniProtKB-UniRule"/>
</dbReference>
<keyword evidence="11" id="KW-1185">Reference proteome</keyword>
<comment type="catalytic activity">
    <reaction evidence="7">
        <text>[thioredoxin]-dithiol + NADP(+) = [thioredoxin]-disulfide + NADPH + H(+)</text>
        <dbReference type="Rhea" id="RHEA:20345"/>
        <dbReference type="Rhea" id="RHEA-COMP:10698"/>
        <dbReference type="Rhea" id="RHEA-COMP:10700"/>
        <dbReference type="ChEBI" id="CHEBI:15378"/>
        <dbReference type="ChEBI" id="CHEBI:29950"/>
        <dbReference type="ChEBI" id="CHEBI:50058"/>
        <dbReference type="ChEBI" id="CHEBI:57783"/>
        <dbReference type="ChEBI" id="CHEBI:58349"/>
        <dbReference type="EC" id="1.8.1.9"/>
    </reaction>
</comment>
<comment type="similarity">
    <text evidence="1 7">Belongs to the class-II pyridine nucleotide-disulfide oxidoreductase family.</text>
</comment>
<dbReference type="Gene3D" id="3.50.50.60">
    <property type="entry name" value="FAD/NAD(P)-binding domain"/>
    <property type="match status" value="2"/>
</dbReference>
<proteinExistence type="inferred from homology"/>
<dbReference type="InterPro" id="IPR005982">
    <property type="entry name" value="Thioredox_Rdtase"/>
</dbReference>
<evidence type="ECO:0000256" key="5">
    <source>
        <dbReference type="ARBA" id="ARBA00023157"/>
    </source>
</evidence>
<comment type="cofactor">
    <cofactor evidence="8">
        <name>FAD</name>
        <dbReference type="ChEBI" id="CHEBI:57692"/>
    </cofactor>
    <text evidence="8">Binds 1 FAD per subunit.</text>
</comment>
<accession>A0A4P9CCD3</accession>
<evidence type="ECO:0000256" key="4">
    <source>
        <dbReference type="ARBA" id="ARBA00023002"/>
    </source>
</evidence>
<keyword evidence="6 7" id="KW-0676">Redox-active center</keyword>